<feature type="chain" id="PRO_5021916861" description="Secretion system C-terminal sorting domain-containing protein" evidence="1">
    <location>
        <begin position="24"/>
        <end position="356"/>
    </location>
</feature>
<evidence type="ECO:0008006" key="4">
    <source>
        <dbReference type="Google" id="ProtNLM"/>
    </source>
</evidence>
<accession>A0A532V1M7</accession>
<dbReference type="AlphaFoldDB" id="A0A532V1M7"/>
<evidence type="ECO:0000256" key="1">
    <source>
        <dbReference type="SAM" id="SignalP"/>
    </source>
</evidence>
<evidence type="ECO:0000313" key="2">
    <source>
        <dbReference type="EMBL" id="TKJ41114.1"/>
    </source>
</evidence>
<feature type="signal peptide" evidence="1">
    <location>
        <begin position="1"/>
        <end position="23"/>
    </location>
</feature>
<organism evidence="2 3">
    <name type="scientific">candidate division LCP-89 bacterium B3_LCP</name>
    <dbReference type="NCBI Taxonomy" id="2012998"/>
    <lineage>
        <taxon>Bacteria</taxon>
        <taxon>Pseudomonadati</taxon>
        <taxon>Bacteria division LCP-89</taxon>
    </lineage>
</organism>
<gene>
    <name evidence="2" type="ORF">CEE37_05450</name>
</gene>
<evidence type="ECO:0000313" key="3">
    <source>
        <dbReference type="Proteomes" id="UP000319619"/>
    </source>
</evidence>
<dbReference type="EMBL" id="NJBN01000003">
    <property type="protein sequence ID" value="TKJ41114.1"/>
    <property type="molecule type" value="Genomic_DNA"/>
</dbReference>
<protein>
    <recommendedName>
        <fullName evidence="4">Secretion system C-terminal sorting domain-containing protein</fullName>
    </recommendedName>
</protein>
<dbReference type="Proteomes" id="UP000319619">
    <property type="component" value="Unassembled WGS sequence"/>
</dbReference>
<keyword evidence="1" id="KW-0732">Signal</keyword>
<dbReference type="InterPro" id="IPR026444">
    <property type="entry name" value="Secre_tail"/>
</dbReference>
<reference evidence="2 3" key="1">
    <citation type="submission" date="2017-06" db="EMBL/GenBank/DDBJ databases">
        <title>Novel microbial phyla capable of carbon fixation and sulfur reduction in deep-sea sediments.</title>
        <authorList>
            <person name="Huang J."/>
            <person name="Baker B."/>
            <person name="Wang Y."/>
        </authorList>
    </citation>
    <scope>NUCLEOTIDE SEQUENCE [LARGE SCALE GENOMIC DNA]</scope>
    <source>
        <strain evidence="2">B3_LCP</strain>
    </source>
</reference>
<proteinExistence type="predicted"/>
<sequence>MSGNKAAICALIAALCISSAAFSGDSPKGPPPKMFHNDLGTLSQPTFEDSLLWLDYVNGTPEYAFSLPDEYNDHYHNVRFYSSDSCKLIKAAFCFFKNHPDLDSTGIPGIHILIWENDPNNSLYPVHPGDPGALDSVIVDSSEIEASLNRPDSAYTYPIPLSALLPFDTLFVELDTLNLAFSPNSSFHVGWEPEETSPVDSIALIADDGWPSTDKSIEWWDSTSAYQEPEWRTIESSWGIGADFYISVQVEVYYDTTTAYVWLEPDRLPVSFDFSGPYPNPFNPETTLLISLQQPMEISLNAYDLTGRLIDEIASGLFPAGQHPLQWQPQNLASGTYILQMKADDQILQTKAVLIK</sequence>
<comment type="caution">
    <text evidence="2">The sequence shown here is derived from an EMBL/GenBank/DDBJ whole genome shotgun (WGS) entry which is preliminary data.</text>
</comment>
<name>A0A532V1M7_UNCL8</name>
<dbReference type="NCBIfam" id="TIGR04183">
    <property type="entry name" value="Por_Secre_tail"/>
    <property type="match status" value="1"/>
</dbReference>